<comment type="caution">
    <text evidence="6">The sequence shown here is derived from an EMBL/GenBank/DDBJ whole genome shotgun (WGS) entry which is preliminary data.</text>
</comment>
<evidence type="ECO:0000259" key="5">
    <source>
        <dbReference type="Pfam" id="PF00326"/>
    </source>
</evidence>
<dbReference type="InterPro" id="IPR011659">
    <property type="entry name" value="WD40"/>
</dbReference>
<feature type="domain" description="Peptidase S9 prolyl oligopeptidase catalytic" evidence="5">
    <location>
        <begin position="455"/>
        <end position="664"/>
    </location>
</feature>
<dbReference type="SUPFAM" id="SSF82171">
    <property type="entry name" value="DPP6 N-terminal domain-like"/>
    <property type="match status" value="1"/>
</dbReference>
<dbReference type="InterPro" id="IPR029058">
    <property type="entry name" value="AB_hydrolase_fold"/>
</dbReference>
<dbReference type="SUPFAM" id="SSF53474">
    <property type="entry name" value="alpha/beta-Hydrolases"/>
    <property type="match status" value="1"/>
</dbReference>
<evidence type="ECO:0000313" key="7">
    <source>
        <dbReference type="Proteomes" id="UP000257144"/>
    </source>
</evidence>
<keyword evidence="3" id="KW-0378">Hydrolase</keyword>
<evidence type="ECO:0000256" key="3">
    <source>
        <dbReference type="ARBA" id="ARBA00022801"/>
    </source>
</evidence>
<sequence>MMGETGIKAEHLYELKSLADPRLSPNGSVCAFTETGICEEKGDYFSNIFTVDTDGNKRPVQWTYGKNKNHSPRWSPDGSQLAFVSNRSGKNQIYVIGTGGGEAKQLTDLPNGAGSPVWSPDGKRIAFQASVENGKKVTDKEEEKKEKDKNKLEPLEVTKMKYKSDGEGFWKGKYRQIAAVDVETGEVTQLTDGQYDHYLFCWAPDGKRLAVGADYSEDKDNSFRLDLYFLNPESGELRKIDSGELSFSNASWSPDGRTIALSGHNMEYKNATLSRVWLYDVESESFTCVTGDLDATIAPVLGGDFLQGTVPPGILWADDSKSFYFIVSDLGNTVVYYGNVDGELYPALLENQYVYGMSLDGKNQRAAVAISRPDEPGDLYTLEITTGELTRLTSINEEFLKDKSLSVPEAISFEAEDGVELHGWIMKPADFEEGKKYPLILEIHGGPHTMYGNTYMNEFQILSSRGYAVLYINPRGSHGYGQEFVDAVRSDYGGGDYRDLMRAVDYALETYDFIDENRLGVTGGSYGGFMTNWIVGHTNRFKAAVTQRSISNWVSFYGVSDIGYYFTEWQIGSGLEDIERLWKHSPLAYVENVETPLLILHSEKDYRCPIEQAEQLYIALKRLKKETKFIRFPEENHELSRSGRPNLRIARLNYIVDWFDGYLK</sequence>
<dbReference type="Pfam" id="PF07676">
    <property type="entry name" value="PD40"/>
    <property type="match status" value="3"/>
</dbReference>
<evidence type="ECO:0000256" key="2">
    <source>
        <dbReference type="ARBA" id="ARBA00022670"/>
    </source>
</evidence>
<dbReference type="FunFam" id="3.40.50.1820:FF:000028">
    <property type="entry name" value="S9 family peptidase"/>
    <property type="match status" value="1"/>
</dbReference>
<name>A0A3D8GM17_9BACI</name>
<dbReference type="RefSeq" id="WP_115453298.1">
    <property type="nucleotide sequence ID" value="NZ_QNQT01000009.1"/>
</dbReference>
<comment type="similarity">
    <text evidence="1">Belongs to the peptidase S9C family.</text>
</comment>
<evidence type="ECO:0000256" key="1">
    <source>
        <dbReference type="ARBA" id="ARBA00010040"/>
    </source>
</evidence>
<dbReference type="EMBL" id="QNQT01000009">
    <property type="protein sequence ID" value="RDU35514.1"/>
    <property type="molecule type" value="Genomic_DNA"/>
</dbReference>
<dbReference type="Gene3D" id="3.40.50.1820">
    <property type="entry name" value="alpha/beta hydrolase"/>
    <property type="match status" value="1"/>
</dbReference>
<dbReference type="Pfam" id="PF00326">
    <property type="entry name" value="Peptidase_S9"/>
    <property type="match status" value="1"/>
</dbReference>
<dbReference type="Gene3D" id="2.120.10.30">
    <property type="entry name" value="TolB, C-terminal domain"/>
    <property type="match status" value="2"/>
</dbReference>
<gene>
    <name evidence="6" type="ORF">DRW41_17400</name>
</gene>
<dbReference type="PANTHER" id="PTHR42776">
    <property type="entry name" value="SERINE PEPTIDASE S9 FAMILY MEMBER"/>
    <property type="match status" value="1"/>
</dbReference>
<dbReference type="InterPro" id="IPR001375">
    <property type="entry name" value="Peptidase_S9_cat"/>
</dbReference>
<keyword evidence="4" id="KW-0720">Serine protease</keyword>
<dbReference type="OrthoDB" id="108903at2"/>
<reference evidence="6 7" key="1">
    <citation type="submission" date="2018-07" db="EMBL/GenBank/DDBJ databases">
        <title>Bacillus sp. YLB-04 draft genome sequence.</title>
        <authorList>
            <person name="Yu L."/>
            <person name="Tang X."/>
        </authorList>
    </citation>
    <scope>NUCLEOTIDE SEQUENCE [LARGE SCALE GENOMIC DNA]</scope>
    <source>
        <strain evidence="6 7">YLB-04</strain>
    </source>
</reference>
<proteinExistence type="inferred from homology"/>
<dbReference type="Proteomes" id="UP000257144">
    <property type="component" value="Unassembled WGS sequence"/>
</dbReference>
<dbReference type="AlphaFoldDB" id="A0A3D8GM17"/>
<evidence type="ECO:0000256" key="4">
    <source>
        <dbReference type="ARBA" id="ARBA00022825"/>
    </source>
</evidence>
<organism evidence="6 7">
    <name type="scientific">Neobacillus piezotolerans</name>
    <dbReference type="NCBI Taxonomy" id="2259171"/>
    <lineage>
        <taxon>Bacteria</taxon>
        <taxon>Bacillati</taxon>
        <taxon>Bacillota</taxon>
        <taxon>Bacilli</taxon>
        <taxon>Bacillales</taxon>
        <taxon>Bacillaceae</taxon>
        <taxon>Neobacillus</taxon>
    </lineage>
</organism>
<evidence type="ECO:0000313" key="6">
    <source>
        <dbReference type="EMBL" id="RDU35514.1"/>
    </source>
</evidence>
<keyword evidence="7" id="KW-1185">Reference proteome</keyword>
<protein>
    <submittedName>
        <fullName evidence="6">S9 family peptidase</fullName>
    </submittedName>
</protein>
<dbReference type="GO" id="GO:0004252">
    <property type="term" value="F:serine-type endopeptidase activity"/>
    <property type="evidence" value="ECO:0007669"/>
    <property type="project" value="TreeGrafter"/>
</dbReference>
<accession>A0A3D8GM17</accession>
<dbReference type="InterPro" id="IPR011042">
    <property type="entry name" value="6-blade_b-propeller_TolB-like"/>
</dbReference>
<dbReference type="GO" id="GO:0006508">
    <property type="term" value="P:proteolysis"/>
    <property type="evidence" value="ECO:0007669"/>
    <property type="project" value="UniProtKB-KW"/>
</dbReference>
<keyword evidence="2" id="KW-0645">Protease</keyword>
<dbReference type="PANTHER" id="PTHR42776:SF27">
    <property type="entry name" value="DIPEPTIDYL PEPTIDASE FAMILY MEMBER 6"/>
    <property type="match status" value="1"/>
</dbReference>